<sequence length="393" mass="41032">MPSDLRVPVLGTSPRRANPRMPGPSNSHQPAKKKKKAASRASRTTSTSGGKDSVASIQVLLDSIPTKATPDPLIALLEAKALSLLLPPQPHRPRPPDLQQPSPSSPPRPEAFRHTLPHDEGEHGKHDGSADHDAALDPLPAPPLTDPGTGPRVQSLPAFLASSFAHPPSPDPLCAEFAQPEVLQMLQSVLPTETALFAQYNKSRIASRICPACRRLYALGDALPPPLPPADPTADDVGAPEKPSPPSPQLLREQEISGLCSPLCFILALGSSSPASAPTAIDPVLVRASWGRMAEELDDAAWAHLDAALAVASSGRTGGGLGLGLLVAMTRLHDLGLAQLCVPELGLDEEIYRDSGDMMGTHTLGVHDGTMEGVVAAMSAVMVFASSPPSSIG</sequence>
<name>A0ACB8S7E7_9AGAM</name>
<reference evidence="1" key="2">
    <citation type="journal article" date="2022" name="New Phytol.">
        <title>Evolutionary transition to the ectomycorrhizal habit in the genomes of a hyperdiverse lineage of mushroom-forming fungi.</title>
        <authorList>
            <person name="Looney B."/>
            <person name="Miyauchi S."/>
            <person name="Morin E."/>
            <person name="Drula E."/>
            <person name="Courty P.E."/>
            <person name="Kohler A."/>
            <person name="Kuo A."/>
            <person name="LaButti K."/>
            <person name="Pangilinan J."/>
            <person name="Lipzen A."/>
            <person name="Riley R."/>
            <person name="Andreopoulos W."/>
            <person name="He G."/>
            <person name="Johnson J."/>
            <person name="Nolan M."/>
            <person name="Tritt A."/>
            <person name="Barry K.W."/>
            <person name="Grigoriev I.V."/>
            <person name="Nagy L.G."/>
            <person name="Hibbett D."/>
            <person name="Henrissat B."/>
            <person name="Matheny P.B."/>
            <person name="Labbe J."/>
            <person name="Martin F.M."/>
        </authorList>
    </citation>
    <scope>NUCLEOTIDE SEQUENCE</scope>
    <source>
        <strain evidence="1">FP105234-sp</strain>
    </source>
</reference>
<protein>
    <submittedName>
        <fullName evidence="1">Uncharacterized protein</fullName>
    </submittedName>
</protein>
<accession>A0ACB8S7E7</accession>
<organism evidence="1 2">
    <name type="scientific">Auriscalpium vulgare</name>
    <dbReference type="NCBI Taxonomy" id="40419"/>
    <lineage>
        <taxon>Eukaryota</taxon>
        <taxon>Fungi</taxon>
        <taxon>Dikarya</taxon>
        <taxon>Basidiomycota</taxon>
        <taxon>Agaricomycotina</taxon>
        <taxon>Agaricomycetes</taxon>
        <taxon>Russulales</taxon>
        <taxon>Auriscalpiaceae</taxon>
        <taxon>Auriscalpium</taxon>
    </lineage>
</organism>
<dbReference type="EMBL" id="MU275845">
    <property type="protein sequence ID" value="KAI0052444.1"/>
    <property type="molecule type" value="Genomic_DNA"/>
</dbReference>
<comment type="caution">
    <text evidence="1">The sequence shown here is derived from an EMBL/GenBank/DDBJ whole genome shotgun (WGS) entry which is preliminary data.</text>
</comment>
<gene>
    <name evidence="1" type="ORF">FA95DRAFT_1675139</name>
</gene>
<keyword evidence="2" id="KW-1185">Reference proteome</keyword>
<reference evidence="1" key="1">
    <citation type="submission" date="2021-02" db="EMBL/GenBank/DDBJ databases">
        <authorList>
            <consortium name="DOE Joint Genome Institute"/>
            <person name="Ahrendt S."/>
            <person name="Looney B.P."/>
            <person name="Miyauchi S."/>
            <person name="Morin E."/>
            <person name="Drula E."/>
            <person name="Courty P.E."/>
            <person name="Chicoki N."/>
            <person name="Fauchery L."/>
            <person name="Kohler A."/>
            <person name="Kuo A."/>
            <person name="Labutti K."/>
            <person name="Pangilinan J."/>
            <person name="Lipzen A."/>
            <person name="Riley R."/>
            <person name="Andreopoulos W."/>
            <person name="He G."/>
            <person name="Johnson J."/>
            <person name="Barry K.W."/>
            <person name="Grigoriev I.V."/>
            <person name="Nagy L."/>
            <person name="Hibbett D."/>
            <person name="Henrissat B."/>
            <person name="Matheny P.B."/>
            <person name="Labbe J."/>
            <person name="Martin F."/>
        </authorList>
    </citation>
    <scope>NUCLEOTIDE SEQUENCE</scope>
    <source>
        <strain evidence="1">FP105234-sp</strain>
    </source>
</reference>
<dbReference type="Proteomes" id="UP000814033">
    <property type="component" value="Unassembled WGS sequence"/>
</dbReference>
<evidence type="ECO:0000313" key="2">
    <source>
        <dbReference type="Proteomes" id="UP000814033"/>
    </source>
</evidence>
<proteinExistence type="predicted"/>
<evidence type="ECO:0000313" key="1">
    <source>
        <dbReference type="EMBL" id="KAI0052444.1"/>
    </source>
</evidence>